<dbReference type="Pfam" id="PF00293">
    <property type="entry name" value="NUDIX"/>
    <property type="match status" value="1"/>
</dbReference>
<proteinExistence type="inferred from homology"/>
<dbReference type="SUPFAM" id="SSF55811">
    <property type="entry name" value="Nudix"/>
    <property type="match status" value="1"/>
</dbReference>
<dbReference type="InterPro" id="IPR020084">
    <property type="entry name" value="NUDIX_hydrolase_CS"/>
</dbReference>
<dbReference type="AlphaFoldDB" id="A0A9D0ZSN5"/>
<sequence length="155" mass="18218">MEREKFLSSVYMIIKNKEGQILLQRRKGTKLWPGYLALPAGHIDKGENAYEAVIREAKEELDITFTEDNIIDTFVVNRKNKSLPPYYDVYFEIKNYKGTVKINEPNKCSELVWCSIENLPYDMIDFEKEAIINNQKGIKFSVIYVDNEKKLIKER</sequence>
<evidence type="ECO:0000256" key="1">
    <source>
        <dbReference type="ARBA" id="ARBA00005582"/>
    </source>
</evidence>
<organism evidence="4 5">
    <name type="scientific">Candidatus Coprosoma intestinipullorum</name>
    <dbReference type="NCBI Taxonomy" id="2840752"/>
    <lineage>
        <taxon>Bacteria</taxon>
        <taxon>Bacillati</taxon>
        <taxon>Bacillota</taxon>
        <taxon>Bacillota incertae sedis</taxon>
        <taxon>Candidatus Coprosoma</taxon>
    </lineage>
</organism>
<name>A0A9D0ZSN5_9FIRM</name>
<evidence type="ECO:0000259" key="3">
    <source>
        <dbReference type="PROSITE" id="PS51462"/>
    </source>
</evidence>
<accession>A0A9D0ZSN5</accession>
<dbReference type="PROSITE" id="PS00893">
    <property type="entry name" value="NUDIX_BOX"/>
    <property type="match status" value="1"/>
</dbReference>
<evidence type="ECO:0000313" key="5">
    <source>
        <dbReference type="Proteomes" id="UP000886786"/>
    </source>
</evidence>
<dbReference type="InterPro" id="IPR015797">
    <property type="entry name" value="NUDIX_hydrolase-like_dom_sf"/>
</dbReference>
<dbReference type="Gene3D" id="3.90.79.10">
    <property type="entry name" value="Nucleoside Triphosphate Pyrophosphohydrolase"/>
    <property type="match status" value="1"/>
</dbReference>
<feature type="domain" description="Nudix hydrolase" evidence="3">
    <location>
        <begin position="4"/>
        <end position="136"/>
    </location>
</feature>
<protein>
    <submittedName>
        <fullName evidence="4">NUDIX domain-containing protein</fullName>
    </submittedName>
</protein>
<dbReference type="InterPro" id="IPR000086">
    <property type="entry name" value="NUDIX_hydrolase_dom"/>
</dbReference>
<comment type="similarity">
    <text evidence="1">Belongs to the Nudix hydrolase family.</text>
</comment>
<dbReference type="EMBL" id="DVFV01000073">
    <property type="protein sequence ID" value="HIQ90792.1"/>
    <property type="molecule type" value="Genomic_DNA"/>
</dbReference>
<gene>
    <name evidence="4" type="ORF">IAB27_04125</name>
</gene>
<evidence type="ECO:0000313" key="4">
    <source>
        <dbReference type="EMBL" id="HIQ90792.1"/>
    </source>
</evidence>
<dbReference type="PANTHER" id="PTHR43736">
    <property type="entry name" value="ADP-RIBOSE PYROPHOSPHATASE"/>
    <property type="match status" value="1"/>
</dbReference>
<dbReference type="Proteomes" id="UP000886786">
    <property type="component" value="Unassembled WGS sequence"/>
</dbReference>
<keyword evidence="2" id="KW-0378">Hydrolase</keyword>
<reference evidence="4" key="1">
    <citation type="submission" date="2020-10" db="EMBL/GenBank/DDBJ databases">
        <authorList>
            <person name="Gilroy R."/>
        </authorList>
    </citation>
    <scope>NUCLEOTIDE SEQUENCE</scope>
    <source>
        <strain evidence="4">CHK147-3167</strain>
    </source>
</reference>
<reference evidence="4" key="2">
    <citation type="journal article" date="2021" name="PeerJ">
        <title>Extensive microbial diversity within the chicken gut microbiome revealed by metagenomics and culture.</title>
        <authorList>
            <person name="Gilroy R."/>
            <person name="Ravi A."/>
            <person name="Getino M."/>
            <person name="Pursley I."/>
            <person name="Horton D.L."/>
            <person name="Alikhan N.F."/>
            <person name="Baker D."/>
            <person name="Gharbi K."/>
            <person name="Hall N."/>
            <person name="Watson M."/>
            <person name="Adriaenssens E.M."/>
            <person name="Foster-Nyarko E."/>
            <person name="Jarju S."/>
            <person name="Secka A."/>
            <person name="Antonio M."/>
            <person name="Oren A."/>
            <person name="Chaudhuri R.R."/>
            <person name="La Ragione R."/>
            <person name="Hildebrand F."/>
            <person name="Pallen M.J."/>
        </authorList>
    </citation>
    <scope>NUCLEOTIDE SEQUENCE</scope>
    <source>
        <strain evidence="4">CHK147-3167</strain>
    </source>
</reference>
<dbReference type="PANTHER" id="PTHR43736:SF1">
    <property type="entry name" value="DIHYDRONEOPTERIN TRIPHOSPHATE DIPHOSPHATASE"/>
    <property type="match status" value="1"/>
</dbReference>
<dbReference type="PROSITE" id="PS51462">
    <property type="entry name" value="NUDIX"/>
    <property type="match status" value="1"/>
</dbReference>
<comment type="caution">
    <text evidence="4">The sequence shown here is derived from an EMBL/GenBank/DDBJ whole genome shotgun (WGS) entry which is preliminary data.</text>
</comment>
<dbReference type="GO" id="GO:0016787">
    <property type="term" value="F:hydrolase activity"/>
    <property type="evidence" value="ECO:0007669"/>
    <property type="project" value="UniProtKB-KW"/>
</dbReference>
<evidence type="ECO:0000256" key="2">
    <source>
        <dbReference type="ARBA" id="ARBA00022801"/>
    </source>
</evidence>